<dbReference type="EMBL" id="VUMX01000013">
    <property type="protein sequence ID" value="MST87140.1"/>
    <property type="molecule type" value="Genomic_DNA"/>
</dbReference>
<keyword evidence="1" id="KW-1133">Transmembrane helix</keyword>
<dbReference type="AlphaFoldDB" id="A0A6A8MED2"/>
<comment type="caution">
    <text evidence="2">The sequence shown here is derived from an EMBL/GenBank/DDBJ whole genome shotgun (WGS) entry which is preliminary data.</text>
</comment>
<keyword evidence="1" id="KW-0812">Transmembrane</keyword>
<feature type="transmembrane region" description="Helical" evidence="1">
    <location>
        <begin position="241"/>
        <end position="264"/>
    </location>
</feature>
<protein>
    <submittedName>
        <fullName evidence="2">Uncharacterized protein</fullName>
    </submittedName>
</protein>
<dbReference type="RefSeq" id="WP_154548638.1">
    <property type="nucleotide sequence ID" value="NZ_VUMX01000013.1"/>
</dbReference>
<gene>
    <name evidence="2" type="ORF">FYJ62_05690</name>
</gene>
<feature type="transmembrane region" description="Helical" evidence="1">
    <location>
        <begin position="59"/>
        <end position="79"/>
    </location>
</feature>
<sequence>MSRSRKIAVSLVCLYLILVTWQIFYEIGQNKIVRFDPDNFLYMFFGIQFGGVLDDAFSLYLFEFSLIPVLGSALAVFTKNNNSFSNYQQRSGYQGYLKTACLRAFGTGFGLAILINVYQMIIISLFYSPFVYQNPSFFLWDNSGGVSLSQNSLVALVLYVLMSAIGWGGFSLLILAVGLWIKKNSLYLVSGTIIMLICILTPTLITANSGPLLILSDMLFLPNIMSPGLLSFVNAHQPVNVYGLYFLTLATCLLIAAGLIRFWYLKKVQNG</sequence>
<reference evidence="2 3" key="1">
    <citation type="submission" date="2019-08" db="EMBL/GenBank/DDBJ databases">
        <title>In-depth cultivation of the pig gut microbiome towards novel bacterial diversity and tailored functional studies.</title>
        <authorList>
            <person name="Wylensek D."/>
            <person name="Hitch T.C.A."/>
            <person name="Clavel T."/>
        </authorList>
    </citation>
    <scope>NUCLEOTIDE SEQUENCE [LARGE SCALE GENOMIC DNA]</scope>
    <source>
        <strain evidence="2 3">Bifido-178-WT-2B</strain>
    </source>
</reference>
<proteinExistence type="predicted"/>
<evidence type="ECO:0000313" key="2">
    <source>
        <dbReference type="EMBL" id="MST87140.1"/>
    </source>
</evidence>
<keyword evidence="1" id="KW-0472">Membrane</keyword>
<feature type="transmembrane region" description="Helical" evidence="1">
    <location>
        <begin position="156"/>
        <end position="181"/>
    </location>
</feature>
<dbReference type="OrthoDB" id="2291479at2"/>
<evidence type="ECO:0000256" key="1">
    <source>
        <dbReference type="SAM" id="Phobius"/>
    </source>
</evidence>
<name>A0A6A8MED2_9LACO</name>
<dbReference type="Proteomes" id="UP000438120">
    <property type="component" value="Unassembled WGS sequence"/>
</dbReference>
<keyword evidence="3" id="KW-1185">Reference proteome</keyword>
<feature type="transmembrane region" description="Helical" evidence="1">
    <location>
        <begin position="100"/>
        <end position="127"/>
    </location>
</feature>
<feature type="transmembrane region" description="Helical" evidence="1">
    <location>
        <begin position="193"/>
        <end position="221"/>
    </location>
</feature>
<evidence type="ECO:0000313" key="3">
    <source>
        <dbReference type="Proteomes" id="UP000438120"/>
    </source>
</evidence>
<accession>A0A6A8MED2</accession>
<feature type="transmembrane region" description="Helical" evidence="1">
    <location>
        <begin position="7"/>
        <end position="25"/>
    </location>
</feature>
<organism evidence="2 3">
    <name type="scientific">Lactobacillus porci</name>
    <dbReference type="NCBI Taxonomy" id="2012477"/>
    <lineage>
        <taxon>Bacteria</taxon>
        <taxon>Bacillati</taxon>
        <taxon>Bacillota</taxon>
        <taxon>Bacilli</taxon>
        <taxon>Lactobacillales</taxon>
        <taxon>Lactobacillaceae</taxon>
        <taxon>Lactobacillus</taxon>
    </lineage>
</organism>